<dbReference type="AlphaFoldDB" id="A0A2I0W816"/>
<evidence type="ECO:0000256" key="1">
    <source>
        <dbReference type="ARBA" id="ARBA00006607"/>
    </source>
</evidence>
<accession>A0A2I0W816</accession>
<dbReference type="Gene3D" id="1.10.560.10">
    <property type="entry name" value="GroEL-like equatorial domain"/>
    <property type="match status" value="1"/>
</dbReference>
<reference evidence="5 6" key="1">
    <citation type="journal article" date="2016" name="Sci. Rep.">
        <title>The Dendrobium catenatum Lindl. genome sequence provides insights into polysaccharide synthase, floral development and adaptive evolution.</title>
        <authorList>
            <person name="Zhang G.Q."/>
            <person name="Xu Q."/>
            <person name="Bian C."/>
            <person name="Tsai W.C."/>
            <person name="Yeh C.M."/>
            <person name="Liu K.W."/>
            <person name="Yoshida K."/>
            <person name="Zhang L.S."/>
            <person name="Chang S.B."/>
            <person name="Chen F."/>
            <person name="Shi Y."/>
            <person name="Su Y.Y."/>
            <person name="Zhang Y.Q."/>
            <person name="Chen L.J."/>
            <person name="Yin Y."/>
            <person name="Lin M."/>
            <person name="Huang H."/>
            <person name="Deng H."/>
            <person name="Wang Z.W."/>
            <person name="Zhu S.L."/>
            <person name="Zhao X."/>
            <person name="Deng C."/>
            <person name="Niu S.C."/>
            <person name="Huang J."/>
            <person name="Wang M."/>
            <person name="Liu G.H."/>
            <person name="Yang H.J."/>
            <person name="Xiao X.J."/>
            <person name="Hsiao Y.Y."/>
            <person name="Wu W.L."/>
            <person name="Chen Y.Y."/>
            <person name="Mitsuda N."/>
            <person name="Ohme-Takagi M."/>
            <person name="Luo Y.B."/>
            <person name="Van de Peer Y."/>
            <person name="Liu Z.J."/>
        </authorList>
    </citation>
    <scope>NUCLEOTIDE SEQUENCE [LARGE SCALE GENOMIC DNA]</scope>
    <source>
        <tissue evidence="5">The whole plant</tissue>
    </source>
</reference>
<dbReference type="GO" id="GO:0140662">
    <property type="term" value="F:ATP-dependent protein folding chaperone"/>
    <property type="evidence" value="ECO:0007669"/>
    <property type="project" value="InterPro"/>
</dbReference>
<dbReference type="InterPro" id="IPR017998">
    <property type="entry name" value="Chaperone_TCP-1"/>
</dbReference>
<dbReference type="PANTHER" id="PTHR45633">
    <property type="entry name" value="60 KDA HEAT SHOCK PROTEIN, MITOCHONDRIAL"/>
    <property type="match status" value="1"/>
</dbReference>
<proteinExistence type="inferred from homology"/>
<dbReference type="Pfam" id="PF00118">
    <property type="entry name" value="Cpn60_TCP1"/>
    <property type="match status" value="1"/>
</dbReference>
<comment type="similarity">
    <text evidence="1">Belongs to the chaperonin (HSP60) family.</text>
</comment>
<dbReference type="Gene3D" id="3.30.260.10">
    <property type="entry name" value="TCP-1-like chaperonin intermediate domain"/>
    <property type="match status" value="1"/>
</dbReference>
<keyword evidence="6" id="KW-1185">Reference proteome</keyword>
<dbReference type="InterPro" id="IPR027410">
    <property type="entry name" value="TCP-1-like_intermed_sf"/>
</dbReference>
<dbReference type="PRINTS" id="PR00304">
    <property type="entry name" value="TCOMPLEXTCP1"/>
</dbReference>
<sequence>MTSEIFRRALSWKISHKFSVARIAPLHASSILMHKYPPKSPTCRNVIIEKNITKDGVTVAKSIEFKERAKNVGANLIKQVANATNKAAGDGTTCATVLTQAILAEGCKSVAAGVNVMDLRNGINMAVDSVLAHLKCRAWMISTSEEIHRWIVQDYKISYRMIQVNFSKISLKFKESNYDLISRSNRHGQSPDRPERYAKRLVIG</sequence>
<dbReference type="EMBL" id="KZ502859">
    <property type="protein sequence ID" value="PKU71781.1"/>
    <property type="molecule type" value="Genomic_DNA"/>
</dbReference>
<protein>
    <submittedName>
        <fullName evidence="5">Chaperonin CPN60-2, mitochondrial</fullName>
    </submittedName>
</protein>
<organism evidence="5 6">
    <name type="scientific">Dendrobium catenatum</name>
    <dbReference type="NCBI Taxonomy" id="906689"/>
    <lineage>
        <taxon>Eukaryota</taxon>
        <taxon>Viridiplantae</taxon>
        <taxon>Streptophyta</taxon>
        <taxon>Embryophyta</taxon>
        <taxon>Tracheophyta</taxon>
        <taxon>Spermatophyta</taxon>
        <taxon>Magnoliopsida</taxon>
        <taxon>Liliopsida</taxon>
        <taxon>Asparagales</taxon>
        <taxon>Orchidaceae</taxon>
        <taxon>Epidendroideae</taxon>
        <taxon>Malaxideae</taxon>
        <taxon>Dendrobiinae</taxon>
        <taxon>Dendrobium</taxon>
    </lineage>
</organism>
<dbReference type="GO" id="GO:0042026">
    <property type="term" value="P:protein refolding"/>
    <property type="evidence" value="ECO:0007669"/>
    <property type="project" value="InterPro"/>
</dbReference>
<evidence type="ECO:0000256" key="2">
    <source>
        <dbReference type="ARBA" id="ARBA00022741"/>
    </source>
</evidence>
<evidence type="ECO:0000256" key="3">
    <source>
        <dbReference type="ARBA" id="ARBA00022840"/>
    </source>
</evidence>
<keyword evidence="3" id="KW-0067">ATP-binding</keyword>
<dbReference type="STRING" id="906689.A0A2I0W816"/>
<gene>
    <name evidence="5" type="primary">CPN60-2</name>
    <name evidence="5" type="ORF">MA16_Dca008310</name>
</gene>
<keyword evidence="2" id="KW-0547">Nucleotide-binding</keyword>
<keyword evidence="4" id="KW-0143">Chaperone</keyword>
<evidence type="ECO:0000313" key="5">
    <source>
        <dbReference type="EMBL" id="PKU71781.1"/>
    </source>
</evidence>
<name>A0A2I0W816_9ASPA</name>
<dbReference type="Proteomes" id="UP000233837">
    <property type="component" value="Unassembled WGS sequence"/>
</dbReference>
<evidence type="ECO:0000256" key="4">
    <source>
        <dbReference type="ARBA" id="ARBA00023186"/>
    </source>
</evidence>
<dbReference type="InterPro" id="IPR001844">
    <property type="entry name" value="Cpn60/GroEL"/>
</dbReference>
<dbReference type="GO" id="GO:0005524">
    <property type="term" value="F:ATP binding"/>
    <property type="evidence" value="ECO:0007669"/>
    <property type="project" value="UniProtKB-KW"/>
</dbReference>
<dbReference type="InterPro" id="IPR002423">
    <property type="entry name" value="Cpn60/GroEL/TCP-1"/>
</dbReference>
<reference evidence="5 6" key="2">
    <citation type="journal article" date="2017" name="Nature">
        <title>The Apostasia genome and the evolution of orchids.</title>
        <authorList>
            <person name="Zhang G.Q."/>
            <person name="Liu K.W."/>
            <person name="Li Z."/>
            <person name="Lohaus R."/>
            <person name="Hsiao Y.Y."/>
            <person name="Niu S.C."/>
            <person name="Wang J.Y."/>
            <person name="Lin Y.C."/>
            <person name="Xu Q."/>
            <person name="Chen L.J."/>
            <person name="Yoshida K."/>
            <person name="Fujiwara S."/>
            <person name="Wang Z.W."/>
            <person name="Zhang Y.Q."/>
            <person name="Mitsuda N."/>
            <person name="Wang M."/>
            <person name="Liu G.H."/>
            <person name="Pecoraro L."/>
            <person name="Huang H.X."/>
            <person name="Xiao X.J."/>
            <person name="Lin M."/>
            <person name="Wu X.Y."/>
            <person name="Wu W.L."/>
            <person name="Chen Y.Y."/>
            <person name="Chang S.B."/>
            <person name="Sakamoto S."/>
            <person name="Ohme-Takagi M."/>
            <person name="Yagi M."/>
            <person name="Zeng S.J."/>
            <person name="Shen C.Y."/>
            <person name="Yeh C.M."/>
            <person name="Luo Y.B."/>
            <person name="Tsai W.C."/>
            <person name="Van de Peer Y."/>
            <person name="Liu Z.J."/>
        </authorList>
    </citation>
    <scope>NUCLEOTIDE SEQUENCE [LARGE SCALE GENOMIC DNA]</scope>
    <source>
        <tissue evidence="5">The whole plant</tissue>
    </source>
</reference>
<evidence type="ECO:0000313" key="6">
    <source>
        <dbReference type="Proteomes" id="UP000233837"/>
    </source>
</evidence>
<dbReference type="InterPro" id="IPR027413">
    <property type="entry name" value="GROEL-like_equatorial_sf"/>
</dbReference>
<dbReference type="SUPFAM" id="SSF48592">
    <property type="entry name" value="GroEL equatorial domain-like"/>
    <property type="match status" value="1"/>
</dbReference>